<sequence>MYHHHPFVEVVERTLAAAAAAGDNIPAAGLLEEGHNFDSHHSLSDLDLLLAGNTGLHSLYPNNQQTPKNRMCWIIYAVTMLLTDTLTQIPHKSVFEA</sequence>
<dbReference type="AlphaFoldDB" id="A0AAV5RIT3"/>
<dbReference type="Proteomes" id="UP001362899">
    <property type="component" value="Unassembled WGS sequence"/>
</dbReference>
<gene>
    <name evidence="1" type="ORF">DASB73_019700</name>
</gene>
<evidence type="ECO:0000313" key="1">
    <source>
        <dbReference type="EMBL" id="GMM51012.1"/>
    </source>
</evidence>
<reference evidence="1 2" key="1">
    <citation type="journal article" date="2023" name="Elife">
        <title>Identification of key yeast species and microbe-microbe interactions impacting larval growth of Drosophila in the wild.</title>
        <authorList>
            <person name="Mure A."/>
            <person name="Sugiura Y."/>
            <person name="Maeda R."/>
            <person name="Honda K."/>
            <person name="Sakurai N."/>
            <person name="Takahashi Y."/>
            <person name="Watada M."/>
            <person name="Katoh T."/>
            <person name="Gotoh A."/>
            <person name="Gotoh Y."/>
            <person name="Taniguchi I."/>
            <person name="Nakamura K."/>
            <person name="Hayashi T."/>
            <person name="Katayama T."/>
            <person name="Uemura T."/>
            <person name="Hattori Y."/>
        </authorList>
    </citation>
    <scope>NUCLEOTIDE SEQUENCE [LARGE SCALE GENOMIC DNA]</scope>
    <source>
        <strain evidence="1 2">SB-73</strain>
    </source>
</reference>
<comment type="caution">
    <text evidence="1">The sequence shown here is derived from an EMBL/GenBank/DDBJ whole genome shotgun (WGS) entry which is preliminary data.</text>
</comment>
<dbReference type="EMBL" id="BTGC01000003">
    <property type="protein sequence ID" value="GMM51012.1"/>
    <property type="molecule type" value="Genomic_DNA"/>
</dbReference>
<name>A0AAV5RIT3_STABA</name>
<proteinExistence type="predicted"/>
<accession>A0AAV5RIT3</accession>
<organism evidence="1 2">
    <name type="scientific">Starmerella bacillaris</name>
    <name type="common">Yeast</name>
    <name type="synonym">Candida zemplinina</name>
    <dbReference type="NCBI Taxonomy" id="1247836"/>
    <lineage>
        <taxon>Eukaryota</taxon>
        <taxon>Fungi</taxon>
        <taxon>Dikarya</taxon>
        <taxon>Ascomycota</taxon>
        <taxon>Saccharomycotina</taxon>
        <taxon>Dipodascomycetes</taxon>
        <taxon>Dipodascales</taxon>
        <taxon>Trichomonascaceae</taxon>
        <taxon>Starmerella</taxon>
    </lineage>
</organism>
<protein>
    <submittedName>
        <fullName evidence="1">Uncharacterized protein</fullName>
    </submittedName>
</protein>
<keyword evidence="2" id="KW-1185">Reference proteome</keyword>
<evidence type="ECO:0000313" key="2">
    <source>
        <dbReference type="Proteomes" id="UP001362899"/>
    </source>
</evidence>